<evidence type="ECO:0000313" key="2">
    <source>
        <dbReference type="EMBL" id="EFN72443.1"/>
    </source>
</evidence>
<dbReference type="InterPro" id="IPR052808">
    <property type="entry name" value="GPCR_Mth-like"/>
</dbReference>
<dbReference type="AlphaFoldDB" id="E2A296"/>
<feature type="transmembrane region" description="Helical" evidence="1">
    <location>
        <begin position="55"/>
        <end position="75"/>
    </location>
</feature>
<gene>
    <name evidence="2" type="ORF">EAG_07208</name>
</gene>
<evidence type="ECO:0000256" key="1">
    <source>
        <dbReference type="SAM" id="Phobius"/>
    </source>
</evidence>
<dbReference type="EMBL" id="GL435962">
    <property type="protein sequence ID" value="EFN72443.1"/>
    <property type="molecule type" value="Genomic_DNA"/>
</dbReference>
<keyword evidence="1" id="KW-0472">Membrane</keyword>
<keyword evidence="3" id="KW-1185">Reference proteome</keyword>
<protein>
    <submittedName>
        <fullName evidence="2">Uncharacterized protein</fullName>
    </submittedName>
</protein>
<accession>E2A296</accession>
<dbReference type="PANTHER" id="PTHR46953:SF1">
    <property type="entry name" value="G-PROTEIN COUPLED RECEPTOR MTH-LIKE 1-RELATED"/>
    <property type="match status" value="1"/>
</dbReference>
<reference evidence="2 3" key="1">
    <citation type="journal article" date="2010" name="Science">
        <title>Genomic comparison of the ants Camponotus floridanus and Harpegnathos saltator.</title>
        <authorList>
            <person name="Bonasio R."/>
            <person name="Zhang G."/>
            <person name="Ye C."/>
            <person name="Mutti N.S."/>
            <person name="Fang X."/>
            <person name="Qin N."/>
            <person name="Donahue G."/>
            <person name="Yang P."/>
            <person name="Li Q."/>
            <person name="Li C."/>
            <person name="Zhang P."/>
            <person name="Huang Z."/>
            <person name="Berger S.L."/>
            <person name="Reinberg D."/>
            <person name="Wang J."/>
            <person name="Liebig J."/>
        </authorList>
    </citation>
    <scope>NUCLEOTIDE SEQUENCE [LARGE SCALE GENOMIC DNA]</scope>
    <source>
        <strain evidence="3">C129</strain>
    </source>
</reference>
<dbReference type="OrthoDB" id="6134459at2759"/>
<sequence>PYFDIFVESASYCLAVDHNQFDAIICLEAVKETIDEKMDMIDELINDMLDEELKILYLSCRIVSMLCLLTTFVVYSILPELRNIHTLVGYFCLLSSFFWLSAMSFDVWWTF</sequence>
<feature type="non-terminal residue" evidence="2">
    <location>
        <position position="1"/>
    </location>
</feature>
<dbReference type="PANTHER" id="PTHR46953">
    <property type="entry name" value="G-PROTEIN COUPLED RECEPTOR MTH-LIKE 1-RELATED"/>
    <property type="match status" value="1"/>
</dbReference>
<dbReference type="InParanoid" id="E2A296"/>
<keyword evidence="1" id="KW-0812">Transmembrane</keyword>
<dbReference type="Proteomes" id="UP000000311">
    <property type="component" value="Unassembled WGS sequence"/>
</dbReference>
<evidence type="ECO:0000313" key="3">
    <source>
        <dbReference type="Proteomes" id="UP000000311"/>
    </source>
</evidence>
<proteinExistence type="predicted"/>
<name>E2A296_CAMFO</name>
<feature type="non-terminal residue" evidence="2">
    <location>
        <position position="111"/>
    </location>
</feature>
<feature type="transmembrane region" description="Helical" evidence="1">
    <location>
        <begin position="87"/>
        <end position="109"/>
    </location>
</feature>
<organism evidence="3">
    <name type="scientific">Camponotus floridanus</name>
    <name type="common">Florida carpenter ant</name>
    <dbReference type="NCBI Taxonomy" id="104421"/>
    <lineage>
        <taxon>Eukaryota</taxon>
        <taxon>Metazoa</taxon>
        <taxon>Ecdysozoa</taxon>
        <taxon>Arthropoda</taxon>
        <taxon>Hexapoda</taxon>
        <taxon>Insecta</taxon>
        <taxon>Pterygota</taxon>
        <taxon>Neoptera</taxon>
        <taxon>Endopterygota</taxon>
        <taxon>Hymenoptera</taxon>
        <taxon>Apocrita</taxon>
        <taxon>Aculeata</taxon>
        <taxon>Formicoidea</taxon>
        <taxon>Formicidae</taxon>
        <taxon>Formicinae</taxon>
        <taxon>Camponotus</taxon>
    </lineage>
</organism>
<keyword evidence="1" id="KW-1133">Transmembrane helix</keyword>